<dbReference type="EMBL" id="JF805226">
    <property type="protein sequence ID" value="AEI30576.1"/>
    <property type="molecule type" value="Genomic_DNA"/>
</dbReference>
<accession>F8UHR9</accession>
<evidence type="ECO:0000256" key="2">
    <source>
        <dbReference type="SAM" id="MobiDB-lite"/>
    </source>
</evidence>
<reference evidence="3" key="1">
    <citation type="submission" date="2011-04" db="EMBL/GenBank/DDBJ databases">
        <title>Taxonomic and functional metagenomic profiling of the microbial community in the anoxic sediment of a brackish shallow lake (Laguna de Carrizo Central Spain).</title>
        <authorList>
            <consortium name="CONSOLIDER consortium CSD2007-00005"/>
            <person name="Guazzaroni M.-E."/>
            <person name="Richter M."/>
            <person name="Garcia-Salamanca A."/>
            <person name="Yarza P."/>
            <person name="Ferrer M."/>
        </authorList>
    </citation>
    <scope>NUCLEOTIDE SEQUENCE</scope>
</reference>
<evidence type="ECO:0000256" key="1">
    <source>
        <dbReference type="SAM" id="Coils"/>
    </source>
</evidence>
<protein>
    <recommendedName>
        <fullName evidence="4">DUF5320 domain-containing protein</fullName>
    </recommendedName>
</protein>
<dbReference type="AlphaFoldDB" id="F8UHR9"/>
<dbReference type="InterPro" id="IPR035205">
    <property type="entry name" value="DUF5320"/>
</dbReference>
<name>F8UHR9_9ZZZZ</name>
<evidence type="ECO:0000313" key="3">
    <source>
        <dbReference type="EMBL" id="AEI30576.1"/>
    </source>
</evidence>
<dbReference type="Pfam" id="PF17253">
    <property type="entry name" value="DUF5320"/>
    <property type="match status" value="1"/>
</dbReference>
<keyword evidence="1" id="KW-0175">Coiled coil</keyword>
<sequence>MPGFDGTGPQGQGPMTGGGRGYCAMPLSGNMPVYPGQRFFGRGGGGRGRRNWYYATGLTGWQRASMGMPAFGGQVNPALYPYGAEITPKQEADVLKNEAEFLKKQLADIQSRIETLEKVQAEKSE</sequence>
<evidence type="ECO:0008006" key="4">
    <source>
        <dbReference type="Google" id="ProtNLM"/>
    </source>
</evidence>
<feature type="region of interest" description="Disordered" evidence="2">
    <location>
        <begin position="1"/>
        <end position="21"/>
    </location>
</feature>
<organism evidence="3">
    <name type="scientific">uncultured microorganism</name>
    <dbReference type="NCBI Taxonomy" id="358574"/>
    <lineage>
        <taxon>unclassified sequences</taxon>
        <taxon>environmental samples</taxon>
    </lineage>
</organism>
<gene>
    <name evidence="3" type="ORF">LDC_03542</name>
</gene>
<proteinExistence type="predicted"/>
<feature type="coiled-coil region" evidence="1">
    <location>
        <begin position="92"/>
        <end position="119"/>
    </location>
</feature>